<evidence type="ECO:0000313" key="2">
    <source>
        <dbReference type="EMBL" id="MBE9461709.1"/>
    </source>
</evidence>
<evidence type="ECO:0000256" key="1">
    <source>
        <dbReference type="SAM" id="MobiDB-lite"/>
    </source>
</evidence>
<dbReference type="RefSeq" id="WP_194119969.1">
    <property type="nucleotide sequence ID" value="NZ_JACYGY010000001.1"/>
</dbReference>
<reference evidence="3" key="1">
    <citation type="submission" date="2023-07" db="EMBL/GenBank/DDBJ databases">
        <title>Dyadobacter sp. nov 'subterranea' isolated from contaminted grondwater.</title>
        <authorList>
            <person name="Szabo I."/>
            <person name="Al-Omari J."/>
            <person name="Szerdahelyi S.G."/>
            <person name="Rado J."/>
        </authorList>
    </citation>
    <scope>NUCLEOTIDE SEQUENCE [LARGE SCALE GENOMIC DNA]</scope>
    <source>
        <strain evidence="3">UP-52</strain>
    </source>
</reference>
<keyword evidence="3" id="KW-1185">Reference proteome</keyword>
<dbReference type="Proteomes" id="UP000634134">
    <property type="component" value="Unassembled WGS sequence"/>
</dbReference>
<accession>A0ABR9W9B2</accession>
<sequence>MKITQRIIGYVIPVVYWPRKFIYPNYSRGTITVRLDSQPATEPDSQREKSKVVPENGIGRSAATENRFGERGK</sequence>
<evidence type="ECO:0000313" key="3">
    <source>
        <dbReference type="Proteomes" id="UP000634134"/>
    </source>
</evidence>
<name>A0ABR9W9B2_9BACT</name>
<feature type="region of interest" description="Disordered" evidence="1">
    <location>
        <begin position="37"/>
        <end position="73"/>
    </location>
</feature>
<proteinExistence type="predicted"/>
<dbReference type="EMBL" id="JACYGY010000001">
    <property type="protein sequence ID" value="MBE9461709.1"/>
    <property type="molecule type" value="Genomic_DNA"/>
</dbReference>
<protein>
    <submittedName>
        <fullName evidence="2">Uncharacterized protein</fullName>
    </submittedName>
</protein>
<organism evidence="2 3">
    <name type="scientific">Dyadobacter subterraneus</name>
    <dbReference type="NCBI Taxonomy" id="2773304"/>
    <lineage>
        <taxon>Bacteria</taxon>
        <taxon>Pseudomonadati</taxon>
        <taxon>Bacteroidota</taxon>
        <taxon>Cytophagia</taxon>
        <taxon>Cytophagales</taxon>
        <taxon>Spirosomataceae</taxon>
        <taxon>Dyadobacter</taxon>
    </lineage>
</organism>
<comment type="caution">
    <text evidence="2">The sequence shown here is derived from an EMBL/GenBank/DDBJ whole genome shotgun (WGS) entry which is preliminary data.</text>
</comment>
<gene>
    <name evidence="2" type="ORF">IEE83_07425</name>
</gene>